<dbReference type="InterPro" id="IPR011501">
    <property type="entry name" value="Noc3_N"/>
</dbReference>
<accession>A0A7J7LDM6</accession>
<dbReference type="Pfam" id="PF07540">
    <property type="entry name" value="NOC3p"/>
    <property type="match status" value="1"/>
</dbReference>
<dbReference type="OrthoDB" id="1734018at2759"/>
<dbReference type="GO" id="GO:0005730">
    <property type="term" value="C:nucleolus"/>
    <property type="evidence" value="ECO:0007669"/>
    <property type="project" value="TreeGrafter"/>
</dbReference>
<feature type="compositionally biased region" description="Basic and acidic residues" evidence="1">
    <location>
        <begin position="56"/>
        <end position="83"/>
    </location>
</feature>
<dbReference type="EMBL" id="JACGCM010002358">
    <property type="protein sequence ID" value="KAF6140624.1"/>
    <property type="molecule type" value="Genomic_DNA"/>
</dbReference>
<name>A0A7J7LDM6_9MAGN</name>
<sequence length="201" mass="22664">MGKKNKIILLPQLPSDIADDDIEVSDEDLSFVKENKYHISCVADVKDDTLEASYENRKKNKFLDGEPKENGIEVDLREPKVNENEDEGTTDNDGIRDSLVKLVKQERREKLKKSKKEVVQQVKNAVHLEEAEIKEDLSAEKIFEVKKNNLAELGMSLLADPEANIKSLKEIVEISKDEDHDVVKLGILSLLAAFKDIPATP</sequence>
<evidence type="ECO:0000259" key="2">
    <source>
        <dbReference type="Pfam" id="PF07540"/>
    </source>
</evidence>
<organism evidence="3 4">
    <name type="scientific">Kingdonia uniflora</name>
    <dbReference type="NCBI Taxonomy" id="39325"/>
    <lineage>
        <taxon>Eukaryota</taxon>
        <taxon>Viridiplantae</taxon>
        <taxon>Streptophyta</taxon>
        <taxon>Embryophyta</taxon>
        <taxon>Tracheophyta</taxon>
        <taxon>Spermatophyta</taxon>
        <taxon>Magnoliopsida</taxon>
        <taxon>Ranunculales</taxon>
        <taxon>Circaeasteraceae</taxon>
        <taxon>Kingdonia</taxon>
    </lineage>
</organism>
<dbReference type="GO" id="GO:0003682">
    <property type="term" value="F:chromatin binding"/>
    <property type="evidence" value="ECO:0007669"/>
    <property type="project" value="TreeGrafter"/>
</dbReference>
<evidence type="ECO:0000313" key="3">
    <source>
        <dbReference type="EMBL" id="KAF6140624.1"/>
    </source>
</evidence>
<proteinExistence type="predicted"/>
<gene>
    <name evidence="3" type="ORF">GIB67_013917</name>
</gene>
<dbReference type="PANTHER" id="PTHR14428">
    <property type="entry name" value="NUCLEOLAR COMPLEX PROTEIN 3"/>
    <property type="match status" value="1"/>
</dbReference>
<dbReference type="PANTHER" id="PTHR14428:SF5">
    <property type="entry name" value="NUCLEOLAR COMPLEX PROTEIN 3 HOMOLOG"/>
    <property type="match status" value="1"/>
</dbReference>
<keyword evidence="4" id="KW-1185">Reference proteome</keyword>
<dbReference type="AlphaFoldDB" id="A0A7J7LDM6"/>
<reference evidence="3 4" key="1">
    <citation type="journal article" date="2020" name="IScience">
        <title>Genome Sequencing of the Endangered Kingdonia uniflora (Circaeasteraceae, Ranunculales) Reveals Potential Mechanisms of Evolutionary Specialization.</title>
        <authorList>
            <person name="Sun Y."/>
            <person name="Deng T."/>
            <person name="Zhang A."/>
            <person name="Moore M.J."/>
            <person name="Landis J.B."/>
            <person name="Lin N."/>
            <person name="Zhang H."/>
            <person name="Zhang X."/>
            <person name="Huang J."/>
            <person name="Zhang X."/>
            <person name="Sun H."/>
            <person name="Wang H."/>
        </authorList>
    </citation>
    <scope>NUCLEOTIDE SEQUENCE [LARGE SCALE GENOMIC DNA]</scope>
    <source>
        <strain evidence="3">TB1705</strain>
        <tissue evidence="3">Leaf</tissue>
    </source>
</reference>
<protein>
    <recommendedName>
        <fullName evidence="2">Nucleolar complex-associated protein 3 N-terminal domain-containing protein</fullName>
    </recommendedName>
</protein>
<dbReference type="InterPro" id="IPR016903">
    <property type="entry name" value="Nucleolar_cplx-assoc_3"/>
</dbReference>
<dbReference type="GO" id="GO:0006270">
    <property type="term" value="P:DNA replication initiation"/>
    <property type="evidence" value="ECO:0007669"/>
    <property type="project" value="TreeGrafter"/>
</dbReference>
<evidence type="ECO:0000313" key="4">
    <source>
        <dbReference type="Proteomes" id="UP000541444"/>
    </source>
</evidence>
<comment type="caution">
    <text evidence="3">The sequence shown here is derived from an EMBL/GenBank/DDBJ whole genome shotgun (WGS) entry which is preliminary data.</text>
</comment>
<evidence type="ECO:0000256" key="1">
    <source>
        <dbReference type="SAM" id="MobiDB-lite"/>
    </source>
</evidence>
<dbReference type="Proteomes" id="UP000541444">
    <property type="component" value="Unassembled WGS sequence"/>
</dbReference>
<feature type="region of interest" description="Disordered" evidence="1">
    <location>
        <begin position="56"/>
        <end position="94"/>
    </location>
</feature>
<feature type="domain" description="Nucleolar complex-associated protein 3 N-terminal" evidence="2">
    <location>
        <begin position="146"/>
        <end position="197"/>
    </location>
</feature>